<keyword evidence="6" id="KW-0598">Phosphotransferase system</keyword>
<dbReference type="InterPro" id="IPR036878">
    <property type="entry name" value="Glu_permease_IIB"/>
</dbReference>
<dbReference type="GO" id="GO:0005886">
    <property type="term" value="C:plasma membrane"/>
    <property type="evidence" value="ECO:0007669"/>
    <property type="project" value="UniProtKB-SubCell"/>
</dbReference>
<feature type="transmembrane region" description="Helical" evidence="12">
    <location>
        <begin position="340"/>
        <end position="362"/>
    </location>
</feature>
<comment type="caution">
    <text evidence="15">The sequence shown here is derived from an EMBL/GenBank/DDBJ whole genome shotgun (WGS) entry which is preliminary data.</text>
</comment>
<dbReference type="SUPFAM" id="SSF55604">
    <property type="entry name" value="Glucose permease domain IIB"/>
    <property type="match status" value="1"/>
</dbReference>
<evidence type="ECO:0000256" key="9">
    <source>
        <dbReference type="ARBA" id="ARBA00022989"/>
    </source>
</evidence>
<evidence type="ECO:0000256" key="8">
    <source>
        <dbReference type="ARBA" id="ARBA00022777"/>
    </source>
</evidence>
<evidence type="ECO:0000256" key="12">
    <source>
        <dbReference type="SAM" id="Phobius"/>
    </source>
</evidence>
<keyword evidence="5" id="KW-0808">Transferase</keyword>
<feature type="transmembrane region" description="Helical" evidence="12">
    <location>
        <begin position="48"/>
        <end position="69"/>
    </location>
</feature>
<dbReference type="PROSITE" id="PS51103">
    <property type="entry name" value="PTS_EIIC_TYPE_1"/>
    <property type="match status" value="1"/>
</dbReference>
<dbReference type="GO" id="GO:0016301">
    <property type="term" value="F:kinase activity"/>
    <property type="evidence" value="ECO:0007669"/>
    <property type="project" value="UniProtKB-KW"/>
</dbReference>
<keyword evidence="2" id="KW-0813">Transport</keyword>
<dbReference type="Proteomes" id="UP000238081">
    <property type="component" value="Unassembled WGS sequence"/>
</dbReference>
<dbReference type="EMBL" id="LRDH01000067">
    <property type="protein sequence ID" value="PPV16734.1"/>
    <property type="molecule type" value="Genomic_DNA"/>
</dbReference>
<dbReference type="Gene3D" id="3.30.1360.60">
    <property type="entry name" value="Glucose permease domain IIB"/>
    <property type="match status" value="1"/>
</dbReference>
<evidence type="ECO:0000259" key="14">
    <source>
        <dbReference type="PROSITE" id="PS51103"/>
    </source>
</evidence>
<feature type="active site" description="Phosphocysteine intermediate; for EIIB activity" evidence="11">
    <location>
        <position position="415"/>
    </location>
</feature>
<dbReference type="RefSeq" id="WP_043665163.1">
    <property type="nucleotide sequence ID" value="NZ_JSEG01000015.1"/>
</dbReference>
<keyword evidence="3" id="KW-1003">Cell membrane</keyword>
<keyword evidence="7 12" id="KW-0812">Transmembrane</keyword>
<feature type="transmembrane region" description="Helical" evidence="12">
    <location>
        <begin position="232"/>
        <end position="255"/>
    </location>
</feature>
<accession>A0A2S7FDC6</accession>
<feature type="transmembrane region" description="Helical" evidence="12">
    <location>
        <begin position="99"/>
        <end position="118"/>
    </location>
</feature>
<evidence type="ECO:0000256" key="11">
    <source>
        <dbReference type="PROSITE-ProRule" id="PRU00421"/>
    </source>
</evidence>
<name>A0A2S7FDC6_CLOBU</name>
<dbReference type="InterPro" id="IPR018113">
    <property type="entry name" value="PTrfase_EIIB_Cys"/>
</dbReference>
<evidence type="ECO:0000313" key="15">
    <source>
        <dbReference type="EMBL" id="PPV16734.1"/>
    </source>
</evidence>
<evidence type="ECO:0000313" key="16">
    <source>
        <dbReference type="Proteomes" id="UP000238081"/>
    </source>
</evidence>
<gene>
    <name evidence="15" type="ORF">AWN73_09465</name>
</gene>
<evidence type="ECO:0000256" key="2">
    <source>
        <dbReference type="ARBA" id="ARBA00022448"/>
    </source>
</evidence>
<evidence type="ECO:0000256" key="6">
    <source>
        <dbReference type="ARBA" id="ARBA00022683"/>
    </source>
</evidence>
<dbReference type="FunFam" id="3.30.1360.60:FF:000001">
    <property type="entry name" value="PTS system glucose-specific IIBC component PtsG"/>
    <property type="match status" value="1"/>
</dbReference>
<feature type="transmembrane region" description="Helical" evidence="12">
    <location>
        <begin position="76"/>
        <end position="93"/>
    </location>
</feature>
<dbReference type="InterPro" id="IPR013013">
    <property type="entry name" value="PTS_EIIC_1"/>
</dbReference>
<dbReference type="CDD" id="cd00212">
    <property type="entry name" value="PTS_IIB_glc"/>
    <property type="match status" value="1"/>
</dbReference>
<dbReference type="AlphaFoldDB" id="A0A2S7FDC6"/>
<feature type="transmembrane region" description="Helical" evidence="12">
    <location>
        <begin position="202"/>
        <end position="220"/>
    </location>
</feature>
<feature type="transmembrane region" description="Helical" evidence="12">
    <location>
        <begin position="18"/>
        <end position="36"/>
    </location>
</feature>
<evidence type="ECO:0000256" key="10">
    <source>
        <dbReference type="ARBA" id="ARBA00023136"/>
    </source>
</evidence>
<evidence type="ECO:0000256" key="5">
    <source>
        <dbReference type="ARBA" id="ARBA00022679"/>
    </source>
</evidence>
<dbReference type="PROSITE" id="PS01035">
    <property type="entry name" value="PTS_EIIB_TYPE_1_CYS"/>
    <property type="match status" value="1"/>
</dbReference>
<dbReference type="PROSITE" id="PS51098">
    <property type="entry name" value="PTS_EIIB_TYPE_1"/>
    <property type="match status" value="1"/>
</dbReference>
<keyword evidence="10 12" id="KW-0472">Membrane</keyword>
<keyword evidence="8" id="KW-0418">Kinase</keyword>
<proteinExistence type="predicted"/>
<dbReference type="InterPro" id="IPR003352">
    <property type="entry name" value="PTS_EIIC"/>
</dbReference>
<sequence length="469" mass="51561">MINTFKVMKNQLSKLGKAMLIPVVAMPVAGLLARFGQPDLLNLDILRIASDVVFGNLDMLFAVGCVLAYTKSKDKANPVLASVLSIMVFRQALTFLNDSISMGVFGGIVSGVATAVIYNYSKEWKVPSMFSFFAGDKLVITLGPLFSIPLAYVFSVIWAPVELGLDNFATWLGAMGIIGIFIFGFLNRLLIPTGLHHVLNAYVFYELGTFTTASGTVVTGEMSRFLAGDPAAGSFLSMFYVIMIFGIPGAAMAMYKTAYKENKEEVKGLANSGILTSLFAGITEPIEFSFMFASPLLYFIHSVFTGLAGAILYIFHSRIGFAFGFNIIDLVLNWKMGNNVIYVIPVGILIFCLYYFTFKLFIIKKDIKTPGRIDSANDEIDEKSIKLSHSNYEYMAKKILQNIGGSENVITASNCVTRLRLEINDISLVNEENIKKTGAKGVVKINDNNIQIIIGTEVVNVMKEFNELL</sequence>
<dbReference type="InterPro" id="IPR001996">
    <property type="entry name" value="PTS_IIB_1"/>
</dbReference>
<keyword evidence="4" id="KW-0762">Sugar transport</keyword>
<evidence type="ECO:0000256" key="1">
    <source>
        <dbReference type="ARBA" id="ARBA00004651"/>
    </source>
</evidence>
<dbReference type="GO" id="GO:0090563">
    <property type="term" value="F:protein-phosphocysteine-sugar phosphotransferase activity"/>
    <property type="evidence" value="ECO:0007669"/>
    <property type="project" value="TreeGrafter"/>
</dbReference>
<feature type="transmembrane region" description="Helical" evidence="12">
    <location>
        <begin position="296"/>
        <end position="315"/>
    </location>
</feature>
<dbReference type="PANTHER" id="PTHR30009">
    <property type="entry name" value="CYTOCHROME C-TYPE SYNTHESIS PROTEIN AND PTS TRANSMEMBRANE COMPONENT"/>
    <property type="match status" value="1"/>
</dbReference>
<evidence type="ECO:0000256" key="7">
    <source>
        <dbReference type="ARBA" id="ARBA00022692"/>
    </source>
</evidence>
<dbReference type="InterPro" id="IPR050429">
    <property type="entry name" value="PTS_Glucose_EIICBA"/>
</dbReference>
<feature type="domain" description="PTS EIIB type-1" evidence="13">
    <location>
        <begin position="393"/>
        <end position="469"/>
    </location>
</feature>
<reference evidence="15 16" key="1">
    <citation type="submission" date="2016-01" db="EMBL/GenBank/DDBJ databases">
        <title>Characterization of the Clostridium difficile lineages that are prevalent in Hong Kong and China.</title>
        <authorList>
            <person name="Kwok J.S.-L."/>
            <person name="Lam W.-Y."/>
            <person name="Ip M."/>
            <person name="Chan T.-F."/>
            <person name="Hawkey P.M."/>
            <person name="Tsui S.K.-W."/>
        </authorList>
    </citation>
    <scope>NUCLEOTIDE SEQUENCE [LARGE SCALE GENOMIC DNA]</scope>
    <source>
        <strain evidence="15 16">300064</strain>
    </source>
</reference>
<dbReference type="NCBIfam" id="TIGR00826">
    <property type="entry name" value="EIIB_glc"/>
    <property type="match status" value="1"/>
</dbReference>
<evidence type="ECO:0000259" key="13">
    <source>
        <dbReference type="PROSITE" id="PS51098"/>
    </source>
</evidence>
<keyword evidence="9 12" id="KW-1133">Transmembrane helix</keyword>
<feature type="transmembrane region" description="Helical" evidence="12">
    <location>
        <begin position="138"/>
        <end position="159"/>
    </location>
</feature>
<dbReference type="Pfam" id="PF00367">
    <property type="entry name" value="PTS_EIIB"/>
    <property type="match status" value="1"/>
</dbReference>
<dbReference type="Pfam" id="PF02378">
    <property type="entry name" value="PTS_EIIC"/>
    <property type="match status" value="1"/>
</dbReference>
<evidence type="ECO:0000256" key="4">
    <source>
        <dbReference type="ARBA" id="ARBA00022597"/>
    </source>
</evidence>
<feature type="domain" description="PTS EIIC type-1" evidence="14">
    <location>
        <begin position="6"/>
        <end position="374"/>
    </location>
</feature>
<protein>
    <submittedName>
        <fullName evidence="15">PTS acetylglucosamine transporter subunit IIB</fullName>
    </submittedName>
</protein>
<feature type="transmembrane region" description="Helical" evidence="12">
    <location>
        <begin position="171"/>
        <end position="190"/>
    </location>
</feature>
<organism evidence="15 16">
    <name type="scientific">Clostridium butyricum</name>
    <dbReference type="NCBI Taxonomy" id="1492"/>
    <lineage>
        <taxon>Bacteria</taxon>
        <taxon>Bacillati</taxon>
        <taxon>Bacillota</taxon>
        <taxon>Clostridia</taxon>
        <taxon>Eubacteriales</taxon>
        <taxon>Clostridiaceae</taxon>
        <taxon>Clostridium</taxon>
    </lineage>
</organism>
<dbReference type="GO" id="GO:0008982">
    <property type="term" value="F:protein-N(PI)-phosphohistidine-sugar phosphotransferase activity"/>
    <property type="evidence" value="ECO:0007669"/>
    <property type="project" value="InterPro"/>
</dbReference>
<comment type="subcellular location">
    <subcellularLocation>
        <location evidence="1">Cell membrane</location>
        <topology evidence="1">Multi-pass membrane protein</topology>
    </subcellularLocation>
</comment>
<dbReference type="GO" id="GO:0009401">
    <property type="term" value="P:phosphoenolpyruvate-dependent sugar phosphotransferase system"/>
    <property type="evidence" value="ECO:0007669"/>
    <property type="project" value="UniProtKB-KW"/>
</dbReference>
<evidence type="ECO:0000256" key="3">
    <source>
        <dbReference type="ARBA" id="ARBA00022475"/>
    </source>
</evidence>